<proteinExistence type="predicted"/>
<comment type="caution">
    <text evidence="1">The sequence shown here is derived from an EMBL/GenBank/DDBJ whole genome shotgun (WGS) entry which is preliminary data.</text>
</comment>
<accession>A0A645HU84</accession>
<dbReference type="EMBL" id="VSSQ01100428">
    <property type="protein sequence ID" value="MPN42588.1"/>
    <property type="molecule type" value="Genomic_DNA"/>
</dbReference>
<protein>
    <submittedName>
        <fullName evidence="1">Uncharacterized protein</fullName>
    </submittedName>
</protein>
<evidence type="ECO:0000313" key="1">
    <source>
        <dbReference type="EMBL" id="MPN42588.1"/>
    </source>
</evidence>
<organism evidence="1">
    <name type="scientific">bioreactor metagenome</name>
    <dbReference type="NCBI Taxonomy" id="1076179"/>
    <lineage>
        <taxon>unclassified sequences</taxon>
        <taxon>metagenomes</taxon>
        <taxon>ecological metagenomes</taxon>
    </lineage>
</organism>
<reference evidence="1" key="1">
    <citation type="submission" date="2019-08" db="EMBL/GenBank/DDBJ databases">
        <authorList>
            <person name="Kucharzyk K."/>
            <person name="Murdoch R.W."/>
            <person name="Higgins S."/>
            <person name="Loffler F."/>
        </authorList>
    </citation>
    <scope>NUCLEOTIDE SEQUENCE</scope>
</reference>
<sequence length="68" mass="7573">MFLRVLPVMGCVGKRHEMDQPVAAVKYADVRILRHAFLLSANNRISIKPVICASLCTPDFVCTIMIAQ</sequence>
<name>A0A645HU84_9ZZZZ</name>
<dbReference type="AlphaFoldDB" id="A0A645HU84"/>
<gene>
    <name evidence="1" type="ORF">SDC9_190145</name>
</gene>